<evidence type="ECO:0000313" key="3">
    <source>
        <dbReference type="Proteomes" id="UP000180043"/>
    </source>
</evidence>
<evidence type="ECO:0000313" key="1">
    <source>
        <dbReference type="EMBL" id="OHU60663.1"/>
    </source>
</evidence>
<dbReference type="EMBL" id="CP041150">
    <property type="protein sequence ID" value="QDF72373.1"/>
    <property type="molecule type" value="Genomic_DNA"/>
</dbReference>
<dbReference type="AlphaFoldDB" id="A0A1S1LVF7"/>
<dbReference type="RefSeq" id="WP_070940464.1">
    <property type="nucleotide sequence ID" value="NZ_CP041150.1"/>
</dbReference>
<proteinExistence type="predicted"/>
<name>A0A1S1LVF7_MYCCH</name>
<evidence type="ECO:0000313" key="4">
    <source>
        <dbReference type="Proteomes" id="UP000317728"/>
    </source>
</evidence>
<dbReference type="Proteomes" id="UP000317728">
    <property type="component" value="Chromosome"/>
</dbReference>
<reference evidence="2 4" key="2">
    <citation type="submission" date="2019-06" db="EMBL/GenBank/DDBJ databases">
        <title>Whole geneome sequnce of Mycobacteroides chelonae M77 isolated from bovine milk from Meghalaya, India.</title>
        <authorList>
            <person name="Vise E."/>
            <person name="Das S."/>
            <person name="Garg A."/>
            <person name="Ghatak S."/>
            <person name="Shakuntala I."/>
            <person name="Milton A.A.P."/>
            <person name="Karam A."/>
            <person name="Sanjukta R."/>
            <person name="Puro K."/>
            <person name="Sen A."/>
        </authorList>
    </citation>
    <scope>NUCLEOTIDE SEQUENCE [LARGE SCALE GENOMIC DNA]</scope>
    <source>
        <strain evidence="2 4">M77</strain>
    </source>
</reference>
<organism evidence="1 3">
    <name type="scientific">Mycobacteroides chelonae</name>
    <name type="common">Mycobacterium chelonae</name>
    <dbReference type="NCBI Taxonomy" id="1774"/>
    <lineage>
        <taxon>Bacteria</taxon>
        <taxon>Bacillati</taxon>
        <taxon>Actinomycetota</taxon>
        <taxon>Actinomycetes</taxon>
        <taxon>Mycobacteriales</taxon>
        <taxon>Mycobacteriaceae</taxon>
        <taxon>Mycobacteroides</taxon>
    </lineage>
</organism>
<evidence type="ECO:0008006" key="5">
    <source>
        <dbReference type="Google" id="ProtNLM"/>
    </source>
</evidence>
<evidence type="ECO:0000313" key="2">
    <source>
        <dbReference type="EMBL" id="QDF72373.1"/>
    </source>
</evidence>
<sequence>MTDQIKIDFDAFSRLSPQVKTVVKGLVTDHDSSGVLGRANVGADGQSPSFLAAQRMTTEALPKILGAIGSRMTEVSDTAAKAVRVLQVLDEQGLQGVATSTPTLLPPPPAKA</sequence>
<protein>
    <recommendedName>
        <fullName evidence="5">ESX-1 secretion-associated protein</fullName>
    </recommendedName>
</protein>
<reference evidence="1 3" key="1">
    <citation type="submission" date="2016-10" db="EMBL/GenBank/DDBJ databases">
        <title>Evaluation of Human, Veterinary and Environmental Mycobacterium chelonae Isolates by Core Genome Phylogenomic Analysis, Targeted Gene Comparison, and Anti-microbial Susceptibility Patterns: A Tale of Mistaken Identities.</title>
        <authorList>
            <person name="Fogelson S.B."/>
            <person name="Camus A.C."/>
            <person name="Lorenz W."/>
            <person name="Vasireddy R."/>
            <person name="Vasireddy S."/>
            <person name="Smith T."/>
            <person name="Brown-Elliott B.A."/>
            <person name="Wallace R.J.Jr."/>
            <person name="Hasan N.A."/>
            <person name="Reischl U."/>
            <person name="Sanchez S."/>
        </authorList>
    </citation>
    <scope>NUCLEOTIDE SEQUENCE [LARGE SCALE GENOMIC DNA]</scope>
    <source>
        <strain evidence="1 3">15515</strain>
    </source>
</reference>
<accession>A0A1S1LVF7</accession>
<gene>
    <name evidence="1" type="ORF">BKG82_02045</name>
    <name evidence="2" type="ORF">FJK96_20905</name>
</gene>
<dbReference type="Proteomes" id="UP000180043">
    <property type="component" value="Unassembled WGS sequence"/>
</dbReference>
<dbReference type="EMBL" id="MLIQ01000008">
    <property type="protein sequence ID" value="OHU60663.1"/>
    <property type="molecule type" value="Genomic_DNA"/>
</dbReference>